<evidence type="ECO:0000256" key="1">
    <source>
        <dbReference type="SAM" id="Phobius"/>
    </source>
</evidence>
<organism evidence="2 3">
    <name type="scientific">Allohahella marinimesophila</name>
    <dbReference type="NCBI Taxonomy" id="1054972"/>
    <lineage>
        <taxon>Bacteria</taxon>
        <taxon>Pseudomonadati</taxon>
        <taxon>Pseudomonadota</taxon>
        <taxon>Gammaproteobacteria</taxon>
        <taxon>Oceanospirillales</taxon>
        <taxon>Hahellaceae</taxon>
        <taxon>Allohahella</taxon>
    </lineage>
</organism>
<dbReference type="Pfam" id="PF19540">
    <property type="entry name" value="DUF6064"/>
    <property type="match status" value="1"/>
</dbReference>
<name>A0ABP7PFS9_9GAMM</name>
<reference evidence="3" key="1">
    <citation type="journal article" date="2019" name="Int. J. Syst. Evol. Microbiol.">
        <title>The Global Catalogue of Microorganisms (GCM) 10K type strain sequencing project: providing services to taxonomists for standard genome sequencing and annotation.</title>
        <authorList>
            <consortium name="The Broad Institute Genomics Platform"/>
            <consortium name="The Broad Institute Genome Sequencing Center for Infectious Disease"/>
            <person name="Wu L."/>
            <person name="Ma J."/>
        </authorList>
    </citation>
    <scope>NUCLEOTIDE SEQUENCE [LARGE SCALE GENOMIC DNA]</scope>
    <source>
        <strain evidence="3">JCM 17555</strain>
    </source>
</reference>
<feature type="transmembrane region" description="Helical" evidence="1">
    <location>
        <begin position="147"/>
        <end position="171"/>
    </location>
</feature>
<comment type="caution">
    <text evidence="2">The sequence shown here is derived from an EMBL/GenBank/DDBJ whole genome shotgun (WGS) entry which is preliminary data.</text>
</comment>
<sequence length="242" mass="27177">MMPNDISTYSLQDFMPMESEVYFRLFVRQNEAVWPWQGVALLLGLVACYLIWQRHHVWQARAAGLIVGSAWAWVGYSFHMQLHGELNWAATYMGWAFIVQGALMAAWGLRARAVNDCASTRARAWLGLALIVYGFIVYPLLGPLSGRSWAGIELFGTAPDPTAIVTLGLLLLTPRLPWLFAVIPALWCLYSGATWWAMDWQAGVATPVTVAIFFFAAFMPNRLRCRQASDQSTLSASERRLQ</sequence>
<dbReference type="InterPro" id="IPR045708">
    <property type="entry name" value="DUF6064"/>
</dbReference>
<feature type="transmembrane region" description="Helical" evidence="1">
    <location>
        <begin position="202"/>
        <end position="219"/>
    </location>
</feature>
<evidence type="ECO:0000313" key="3">
    <source>
        <dbReference type="Proteomes" id="UP001501337"/>
    </source>
</evidence>
<feature type="transmembrane region" description="Helical" evidence="1">
    <location>
        <begin position="178"/>
        <end position="196"/>
    </location>
</feature>
<accession>A0ABP7PFS9</accession>
<dbReference type="Proteomes" id="UP001501337">
    <property type="component" value="Unassembled WGS sequence"/>
</dbReference>
<feature type="transmembrane region" description="Helical" evidence="1">
    <location>
        <begin position="122"/>
        <end position="141"/>
    </location>
</feature>
<gene>
    <name evidence="2" type="ORF">GCM10022278_23440</name>
</gene>
<evidence type="ECO:0000313" key="2">
    <source>
        <dbReference type="EMBL" id="GAA3964942.1"/>
    </source>
</evidence>
<keyword evidence="1" id="KW-1133">Transmembrane helix</keyword>
<keyword evidence="1" id="KW-0812">Transmembrane</keyword>
<feature type="transmembrane region" description="Helical" evidence="1">
    <location>
        <begin position="88"/>
        <end position="110"/>
    </location>
</feature>
<proteinExistence type="predicted"/>
<protein>
    <recommendedName>
        <fullName evidence="4">MFS transporter permease</fullName>
    </recommendedName>
</protein>
<dbReference type="RefSeq" id="WP_344806545.1">
    <property type="nucleotide sequence ID" value="NZ_BAABBO010000010.1"/>
</dbReference>
<dbReference type="EMBL" id="BAABBO010000010">
    <property type="protein sequence ID" value="GAA3964942.1"/>
    <property type="molecule type" value="Genomic_DNA"/>
</dbReference>
<evidence type="ECO:0008006" key="4">
    <source>
        <dbReference type="Google" id="ProtNLM"/>
    </source>
</evidence>
<keyword evidence="1" id="KW-0472">Membrane</keyword>
<feature type="transmembrane region" description="Helical" evidence="1">
    <location>
        <begin position="33"/>
        <end position="52"/>
    </location>
</feature>
<keyword evidence="3" id="KW-1185">Reference proteome</keyword>